<proteinExistence type="predicted"/>
<dbReference type="AlphaFoldDB" id="A0A4D7QLJ2"/>
<dbReference type="EMBL" id="CP039865">
    <property type="protein sequence ID" value="QCK88035.1"/>
    <property type="molecule type" value="Genomic_DNA"/>
</dbReference>
<keyword evidence="2" id="KW-1185">Reference proteome</keyword>
<dbReference type="Proteomes" id="UP000298588">
    <property type="component" value="Chromosome"/>
</dbReference>
<protein>
    <submittedName>
        <fullName evidence="1">Uncharacterized protein</fullName>
    </submittedName>
</protein>
<accession>A0A4D7QLJ2</accession>
<evidence type="ECO:0000313" key="1">
    <source>
        <dbReference type="EMBL" id="QCK88035.1"/>
    </source>
</evidence>
<gene>
    <name evidence="1" type="ORF">E8L99_20890</name>
</gene>
<evidence type="ECO:0000313" key="2">
    <source>
        <dbReference type="Proteomes" id="UP000298588"/>
    </source>
</evidence>
<name>A0A4D7QLJ2_9HYPH</name>
<dbReference type="RefSeq" id="WP_137101363.1">
    <property type="nucleotide sequence ID" value="NZ_CP039865.1"/>
</dbReference>
<dbReference type="OrthoDB" id="9179491at2"/>
<reference evidence="1 2" key="1">
    <citation type="submission" date="2019-04" db="EMBL/GenBank/DDBJ databases">
        <title>Phreatobacter aquaticus sp. nov.</title>
        <authorList>
            <person name="Choi A."/>
            <person name="Baek K."/>
        </authorList>
    </citation>
    <scope>NUCLEOTIDE SEQUENCE [LARGE SCALE GENOMIC DNA]</scope>
    <source>
        <strain evidence="1 2">NMCR1094</strain>
    </source>
</reference>
<dbReference type="KEGG" id="paqt:E8L99_20890"/>
<sequence length="478" mass="53511">MPITEVDALADYNLTANHFYSVIKSQLGNLQLNQYIQLQLTALPLDINSKDYPWFSYGVLQNYFDVSLNPTPVSDSLVVAPNNRLSQNFRGMVALGLSLVETKELPPEIVREITLLEAEIGNLSTEASRLELERTALWDAHCRATRTDPGDLSRYAHWSDGQVSSARIKQLSEEQFRKLAMQSALRDQQYADPNHAALHDGYGTILSSASRMRYPRYPDTMYGDEAKKFNVVYFASLSDGESSQFTNHYLITPDQSLQNIESSTIGGFSEKIAKKSAETSRIETDWNHSGSVGYGAFSLKTNVSDHQVVKDDFSHVQNIEVGAKSFMAIKLAPGGWFTPALFDNPVILRNRRVFERYLGSKGSLRYYPTHLIVARGLYIKFMSDQNWVHDYERDFSASGSASARVWGVDFGGGGGYSRHEKSQKIEKRGHELVISDGDENIRILGYVATKNTGFENNAVREFMTQNTMALPASFGPST</sequence>
<organism evidence="1 2">
    <name type="scientific">Phreatobacter aquaticus</name>
    <dbReference type="NCBI Taxonomy" id="2570229"/>
    <lineage>
        <taxon>Bacteria</taxon>
        <taxon>Pseudomonadati</taxon>
        <taxon>Pseudomonadota</taxon>
        <taxon>Alphaproteobacteria</taxon>
        <taxon>Hyphomicrobiales</taxon>
        <taxon>Phreatobacteraceae</taxon>
        <taxon>Phreatobacter</taxon>
    </lineage>
</organism>